<proteinExistence type="predicted"/>
<dbReference type="EMBL" id="SIUB01000004">
    <property type="protein sequence ID" value="TBN53469.1"/>
    <property type="molecule type" value="Genomic_DNA"/>
</dbReference>
<evidence type="ECO:0000256" key="3">
    <source>
        <dbReference type="ARBA" id="ARBA00023163"/>
    </source>
</evidence>
<dbReference type="GO" id="GO:0043565">
    <property type="term" value="F:sequence-specific DNA binding"/>
    <property type="evidence" value="ECO:0007669"/>
    <property type="project" value="InterPro"/>
</dbReference>
<dbReference type="InterPro" id="IPR019887">
    <property type="entry name" value="Tscrpt_reg_AsnC/Lrp_C"/>
</dbReference>
<evidence type="ECO:0000256" key="2">
    <source>
        <dbReference type="ARBA" id="ARBA00023125"/>
    </source>
</evidence>
<keyword evidence="2" id="KW-0238">DNA-binding</keyword>
<keyword evidence="1" id="KW-0805">Transcription regulation</keyword>
<dbReference type="SUPFAM" id="SSF54909">
    <property type="entry name" value="Dimeric alpha+beta barrel"/>
    <property type="match status" value="2"/>
</dbReference>
<dbReference type="Proteomes" id="UP000291613">
    <property type="component" value="Unassembled WGS sequence"/>
</dbReference>
<dbReference type="GO" id="GO:0043200">
    <property type="term" value="P:response to amino acid"/>
    <property type="evidence" value="ECO:0007669"/>
    <property type="project" value="TreeGrafter"/>
</dbReference>
<dbReference type="PANTHER" id="PTHR30154">
    <property type="entry name" value="LEUCINE-RESPONSIVE REGULATORY PROTEIN"/>
    <property type="match status" value="1"/>
</dbReference>
<dbReference type="Gene3D" id="3.30.70.920">
    <property type="match status" value="2"/>
</dbReference>
<evidence type="ECO:0000313" key="6">
    <source>
        <dbReference type="Proteomes" id="UP000291613"/>
    </source>
</evidence>
<dbReference type="PRINTS" id="PR00033">
    <property type="entry name" value="HTHASNC"/>
</dbReference>
<dbReference type="InterPro" id="IPR000485">
    <property type="entry name" value="AsnC-type_HTH_dom"/>
</dbReference>
<dbReference type="PROSITE" id="PS50956">
    <property type="entry name" value="HTH_ASNC_2"/>
    <property type="match status" value="2"/>
</dbReference>
<dbReference type="InterPro" id="IPR036388">
    <property type="entry name" value="WH-like_DNA-bd_sf"/>
</dbReference>
<evidence type="ECO:0000256" key="1">
    <source>
        <dbReference type="ARBA" id="ARBA00023015"/>
    </source>
</evidence>
<gene>
    <name evidence="5" type="ORF">EYR15_10705</name>
</gene>
<comment type="caution">
    <text evidence="5">The sequence shown here is derived from an EMBL/GenBank/DDBJ whole genome shotgun (WGS) entry which is preliminary data.</text>
</comment>
<dbReference type="GO" id="GO:0005829">
    <property type="term" value="C:cytosol"/>
    <property type="evidence" value="ECO:0007669"/>
    <property type="project" value="TreeGrafter"/>
</dbReference>
<accession>A0A4Q9GH37</accession>
<dbReference type="InterPro" id="IPR019888">
    <property type="entry name" value="Tscrpt_reg_AsnC-like"/>
</dbReference>
<evidence type="ECO:0000313" key="5">
    <source>
        <dbReference type="EMBL" id="TBN53469.1"/>
    </source>
</evidence>
<dbReference type="SMART" id="SM00344">
    <property type="entry name" value="HTH_ASNC"/>
    <property type="match status" value="2"/>
</dbReference>
<dbReference type="InterPro" id="IPR011008">
    <property type="entry name" value="Dimeric_a/b-barrel"/>
</dbReference>
<sequence length="364" mass="40254">MSRLIATRPPESELGDASMLIFFPARLDSARQSLRAASAGDLSETDLKLIKLLQADGRAPFVQLAREVGATEKTVRRRVQELRDRKIMEITAVADPLLLGYRSTAFVGLKLDKSAQAAEVARDIFAIPQVDYAVVTTGRYDLVVEALCREEKELLELMETQLRTRAAVRHIEVFPILKLHYQLPDWNAAQRKTSPSPARTAEIDEGDLAIIRELSFDGRASFAQIAERTGLSEPQVSRRHDRLVADGVMRVVGITNPRSLGFNTLAWLAIRAAPGVRISDLADRLNAIPSIAYVVVAAGRFDLFAEVVCADQTDLLRLLDNDVRPQPDIQTAEALLCLDLYYRRVMPAASPSDDLEAAPNPAFI</sequence>
<organism evidence="5 6">
    <name type="scientific">Hansschlegelia quercus</name>
    <dbReference type="NCBI Taxonomy" id="2528245"/>
    <lineage>
        <taxon>Bacteria</taxon>
        <taxon>Pseudomonadati</taxon>
        <taxon>Pseudomonadota</taxon>
        <taxon>Alphaproteobacteria</taxon>
        <taxon>Hyphomicrobiales</taxon>
        <taxon>Methylopilaceae</taxon>
        <taxon>Hansschlegelia</taxon>
    </lineage>
</organism>
<feature type="domain" description="HTH asnC-type" evidence="4">
    <location>
        <begin position="203"/>
        <end position="263"/>
    </location>
</feature>
<dbReference type="Gene3D" id="1.10.10.10">
    <property type="entry name" value="Winged helix-like DNA-binding domain superfamily/Winged helix DNA-binding domain"/>
    <property type="match status" value="2"/>
</dbReference>
<evidence type="ECO:0000259" key="4">
    <source>
        <dbReference type="PROSITE" id="PS50956"/>
    </source>
</evidence>
<dbReference type="OrthoDB" id="7929329at2"/>
<name>A0A4Q9GH37_9HYPH</name>
<feature type="domain" description="HTH asnC-type" evidence="4">
    <location>
        <begin position="42"/>
        <end position="102"/>
    </location>
</feature>
<protein>
    <submittedName>
        <fullName evidence="5">AsnC family transcriptional regulator</fullName>
    </submittedName>
</protein>
<dbReference type="InterPro" id="IPR036390">
    <property type="entry name" value="WH_DNA-bd_sf"/>
</dbReference>
<dbReference type="Pfam" id="PF01037">
    <property type="entry name" value="AsnC_trans_reg"/>
    <property type="match status" value="2"/>
</dbReference>
<dbReference type="SUPFAM" id="SSF46785">
    <property type="entry name" value="Winged helix' DNA-binding domain"/>
    <property type="match status" value="2"/>
</dbReference>
<reference evidence="5 6" key="1">
    <citation type="submission" date="2019-02" db="EMBL/GenBank/DDBJ databases">
        <title>Hansschlegelia quercus sp. nov., a novel methylotrophic bacterium from buds of oak (Quercus robur L.).</title>
        <authorList>
            <person name="Agafonova N.V."/>
            <person name="Kaparullina E.N."/>
            <person name="Grouzdev D.S."/>
            <person name="Doronina N.V."/>
        </authorList>
    </citation>
    <scope>NUCLEOTIDE SEQUENCE [LARGE SCALE GENOMIC DNA]</scope>
    <source>
        <strain evidence="5 6">Dub</strain>
    </source>
</reference>
<dbReference type="PANTHER" id="PTHR30154:SF34">
    <property type="entry name" value="TRANSCRIPTIONAL REGULATOR AZLB"/>
    <property type="match status" value="1"/>
</dbReference>
<keyword evidence="3" id="KW-0804">Transcription</keyword>
<dbReference type="AlphaFoldDB" id="A0A4Q9GH37"/>
<dbReference type="Pfam" id="PF13404">
    <property type="entry name" value="HTH_AsnC-type"/>
    <property type="match status" value="2"/>
</dbReference>
<keyword evidence="6" id="KW-1185">Reference proteome</keyword>